<gene>
    <name evidence="1" type="ORF">EAG_06214</name>
</gene>
<dbReference type="AlphaFoldDB" id="E2AH05"/>
<keyword evidence="2" id="KW-1185">Reference proteome</keyword>
<evidence type="ECO:0000313" key="2">
    <source>
        <dbReference type="Proteomes" id="UP000000311"/>
    </source>
</evidence>
<protein>
    <submittedName>
        <fullName evidence="1">Uncharacterized protein</fullName>
    </submittedName>
</protein>
<reference evidence="1 2" key="1">
    <citation type="journal article" date="2010" name="Science">
        <title>Genomic comparison of the ants Camponotus floridanus and Harpegnathos saltator.</title>
        <authorList>
            <person name="Bonasio R."/>
            <person name="Zhang G."/>
            <person name="Ye C."/>
            <person name="Mutti N.S."/>
            <person name="Fang X."/>
            <person name="Qin N."/>
            <person name="Donahue G."/>
            <person name="Yang P."/>
            <person name="Li Q."/>
            <person name="Li C."/>
            <person name="Zhang P."/>
            <person name="Huang Z."/>
            <person name="Berger S.L."/>
            <person name="Reinberg D."/>
            <person name="Wang J."/>
            <person name="Liebig J."/>
        </authorList>
    </citation>
    <scope>NUCLEOTIDE SEQUENCE [LARGE SCALE GENOMIC DNA]</scope>
    <source>
        <strain evidence="2">C129</strain>
    </source>
</reference>
<name>E2AH05_CAMFO</name>
<dbReference type="Proteomes" id="UP000000311">
    <property type="component" value="Unassembled WGS sequence"/>
</dbReference>
<proteinExistence type="predicted"/>
<evidence type="ECO:0000313" key="1">
    <source>
        <dbReference type="EMBL" id="EFN67277.1"/>
    </source>
</evidence>
<organism evidence="2">
    <name type="scientific">Camponotus floridanus</name>
    <name type="common">Florida carpenter ant</name>
    <dbReference type="NCBI Taxonomy" id="104421"/>
    <lineage>
        <taxon>Eukaryota</taxon>
        <taxon>Metazoa</taxon>
        <taxon>Ecdysozoa</taxon>
        <taxon>Arthropoda</taxon>
        <taxon>Hexapoda</taxon>
        <taxon>Insecta</taxon>
        <taxon>Pterygota</taxon>
        <taxon>Neoptera</taxon>
        <taxon>Endopterygota</taxon>
        <taxon>Hymenoptera</taxon>
        <taxon>Apocrita</taxon>
        <taxon>Aculeata</taxon>
        <taxon>Formicoidea</taxon>
        <taxon>Formicidae</taxon>
        <taxon>Formicinae</taxon>
        <taxon>Camponotus</taxon>
    </lineage>
</organism>
<dbReference type="EMBL" id="GL439444">
    <property type="protein sequence ID" value="EFN67277.1"/>
    <property type="molecule type" value="Genomic_DNA"/>
</dbReference>
<accession>E2AH05</accession>
<sequence>MRTRLNELALKIGADRSRSVSIGYPRIVGEVPVTRIQRQGEDGTMIPISIASPDTMKVRGVVE</sequence>
<dbReference type="InParanoid" id="E2AH05"/>